<evidence type="ECO:0000313" key="3">
    <source>
        <dbReference type="Proteomes" id="UP000006727"/>
    </source>
</evidence>
<dbReference type="AlphaFoldDB" id="A0A7I3ZVE7"/>
<name>A0A7I3ZVE7_PHYPA</name>
<evidence type="ECO:0000313" key="2">
    <source>
        <dbReference type="EnsemblPlants" id="PAC:32975435.CDS.1"/>
    </source>
</evidence>
<sequence length="125" mass="14161">MTNTVSDDNTYCMGCHPHPPQGSKNSIVQYTKGQQEMLYVDKILRQSHNEGVSRRRRPWKERERNGRSRGTGDHSQLWQLPSTVVEDSSRILYSRRKKNLTSIAVFLAAGKLRVAGCGGEGCNRK</sequence>
<feature type="compositionally biased region" description="Basic and acidic residues" evidence="1">
    <location>
        <begin position="44"/>
        <end position="53"/>
    </location>
</feature>
<dbReference type="Gramene" id="Pp3c6_9530V3.2">
    <property type="protein sequence ID" value="PAC:32975436.CDS.1"/>
    <property type="gene ID" value="Pp3c6_9530"/>
</dbReference>
<reference evidence="2 3" key="2">
    <citation type="journal article" date="2018" name="Plant J.">
        <title>The Physcomitrella patens chromosome-scale assembly reveals moss genome structure and evolution.</title>
        <authorList>
            <person name="Lang D."/>
            <person name="Ullrich K.K."/>
            <person name="Murat F."/>
            <person name="Fuchs J."/>
            <person name="Jenkins J."/>
            <person name="Haas F.B."/>
            <person name="Piednoel M."/>
            <person name="Gundlach H."/>
            <person name="Van Bel M."/>
            <person name="Meyberg R."/>
            <person name="Vives C."/>
            <person name="Morata J."/>
            <person name="Symeonidi A."/>
            <person name="Hiss M."/>
            <person name="Muchero W."/>
            <person name="Kamisugi Y."/>
            <person name="Saleh O."/>
            <person name="Blanc G."/>
            <person name="Decker E.L."/>
            <person name="van Gessel N."/>
            <person name="Grimwood J."/>
            <person name="Hayes R.D."/>
            <person name="Graham S.W."/>
            <person name="Gunter L.E."/>
            <person name="McDaniel S.F."/>
            <person name="Hoernstein S.N.W."/>
            <person name="Larsson A."/>
            <person name="Li F.W."/>
            <person name="Perroud P.F."/>
            <person name="Phillips J."/>
            <person name="Ranjan P."/>
            <person name="Rokshar D.S."/>
            <person name="Rothfels C.J."/>
            <person name="Schneider L."/>
            <person name="Shu S."/>
            <person name="Stevenson D.W."/>
            <person name="Thummler F."/>
            <person name="Tillich M."/>
            <person name="Villarreal Aguilar J.C."/>
            <person name="Widiez T."/>
            <person name="Wong G.K."/>
            <person name="Wymore A."/>
            <person name="Zhang Y."/>
            <person name="Zimmer A.D."/>
            <person name="Quatrano R.S."/>
            <person name="Mayer K.F.X."/>
            <person name="Goodstein D."/>
            <person name="Casacuberta J.M."/>
            <person name="Vandepoele K."/>
            <person name="Reski R."/>
            <person name="Cuming A.C."/>
            <person name="Tuskan G.A."/>
            <person name="Maumus F."/>
            <person name="Salse J."/>
            <person name="Schmutz J."/>
            <person name="Rensing S.A."/>
        </authorList>
    </citation>
    <scope>NUCLEOTIDE SEQUENCE [LARGE SCALE GENOMIC DNA]</scope>
    <source>
        <strain evidence="2 3">cv. Gransden 2004</strain>
    </source>
</reference>
<feature type="region of interest" description="Disordered" evidence="1">
    <location>
        <begin position="44"/>
        <end position="75"/>
    </location>
</feature>
<organism evidence="2 3">
    <name type="scientific">Physcomitrium patens</name>
    <name type="common">Spreading-leaved earth moss</name>
    <name type="synonym">Physcomitrella patens</name>
    <dbReference type="NCBI Taxonomy" id="3218"/>
    <lineage>
        <taxon>Eukaryota</taxon>
        <taxon>Viridiplantae</taxon>
        <taxon>Streptophyta</taxon>
        <taxon>Embryophyta</taxon>
        <taxon>Bryophyta</taxon>
        <taxon>Bryophytina</taxon>
        <taxon>Bryopsida</taxon>
        <taxon>Funariidae</taxon>
        <taxon>Funariales</taxon>
        <taxon>Funariaceae</taxon>
        <taxon>Physcomitrium</taxon>
    </lineage>
</organism>
<dbReference type="EMBL" id="ABEU02000006">
    <property type="status" value="NOT_ANNOTATED_CDS"/>
    <property type="molecule type" value="Genomic_DNA"/>
</dbReference>
<dbReference type="Proteomes" id="UP000006727">
    <property type="component" value="Chromosome 6"/>
</dbReference>
<reference evidence="2 3" key="1">
    <citation type="journal article" date="2008" name="Science">
        <title>The Physcomitrella genome reveals evolutionary insights into the conquest of land by plants.</title>
        <authorList>
            <person name="Rensing S."/>
            <person name="Lang D."/>
            <person name="Zimmer A."/>
            <person name="Terry A."/>
            <person name="Salamov A."/>
            <person name="Shapiro H."/>
            <person name="Nishiyama T."/>
            <person name="Perroud P.-F."/>
            <person name="Lindquist E."/>
            <person name="Kamisugi Y."/>
            <person name="Tanahashi T."/>
            <person name="Sakakibara K."/>
            <person name="Fujita T."/>
            <person name="Oishi K."/>
            <person name="Shin-I T."/>
            <person name="Kuroki Y."/>
            <person name="Toyoda A."/>
            <person name="Suzuki Y."/>
            <person name="Hashimoto A."/>
            <person name="Yamaguchi K."/>
            <person name="Sugano A."/>
            <person name="Kohara Y."/>
            <person name="Fujiyama A."/>
            <person name="Anterola A."/>
            <person name="Aoki S."/>
            <person name="Ashton N."/>
            <person name="Barbazuk W.B."/>
            <person name="Barker E."/>
            <person name="Bennetzen J."/>
            <person name="Bezanilla M."/>
            <person name="Blankenship R."/>
            <person name="Cho S.H."/>
            <person name="Dutcher S."/>
            <person name="Estelle M."/>
            <person name="Fawcett J.A."/>
            <person name="Gundlach H."/>
            <person name="Hanada K."/>
            <person name="Heyl A."/>
            <person name="Hicks K.A."/>
            <person name="Hugh J."/>
            <person name="Lohr M."/>
            <person name="Mayer K."/>
            <person name="Melkozernov A."/>
            <person name="Murata T."/>
            <person name="Nelson D."/>
            <person name="Pils B."/>
            <person name="Prigge M."/>
            <person name="Reiss B."/>
            <person name="Renner T."/>
            <person name="Rombauts S."/>
            <person name="Rushton P."/>
            <person name="Sanderfoot A."/>
            <person name="Schween G."/>
            <person name="Shiu S.-H."/>
            <person name="Stueber K."/>
            <person name="Theodoulou F.L."/>
            <person name="Tu H."/>
            <person name="Van de Peer Y."/>
            <person name="Verrier P.J."/>
            <person name="Waters E."/>
            <person name="Wood A."/>
            <person name="Yang L."/>
            <person name="Cove D."/>
            <person name="Cuming A."/>
            <person name="Hasebe M."/>
            <person name="Lucas S."/>
            <person name="Mishler D.B."/>
            <person name="Reski R."/>
            <person name="Grigoriev I."/>
            <person name="Quatrano R.S."/>
            <person name="Boore J.L."/>
        </authorList>
    </citation>
    <scope>NUCLEOTIDE SEQUENCE [LARGE SCALE GENOMIC DNA]</scope>
    <source>
        <strain evidence="2 3">cv. Gransden 2004</strain>
    </source>
</reference>
<dbReference type="EnsemblPlants" id="Pp3c6_9530V3.2">
    <property type="protein sequence ID" value="PAC:32975436.CDS.1"/>
    <property type="gene ID" value="Pp3c6_9530"/>
</dbReference>
<feature type="region of interest" description="Disordered" evidence="1">
    <location>
        <begin position="1"/>
        <end position="25"/>
    </location>
</feature>
<dbReference type="Gramene" id="Pp3c6_9530V3.1">
    <property type="protein sequence ID" value="PAC:32975435.CDS.1"/>
    <property type="gene ID" value="Pp3c6_9530"/>
</dbReference>
<keyword evidence="3" id="KW-1185">Reference proteome</keyword>
<protein>
    <submittedName>
        <fullName evidence="2">Uncharacterized protein</fullName>
    </submittedName>
</protein>
<reference evidence="2" key="3">
    <citation type="submission" date="2020-12" db="UniProtKB">
        <authorList>
            <consortium name="EnsemblPlants"/>
        </authorList>
    </citation>
    <scope>IDENTIFICATION</scope>
</reference>
<dbReference type="EnsemblPlants" id="Pp3c6_9530V3.1">
    <property type="protein sequence ID" value="PAC:32975435.CDS.1"/>
    <property type="gene ID" value="Pp3c6_9530"/>
</dbReference>
<dbReference type="InParanoid" id="A0A7I3ZVE7"/>
<feature type="compositionally biased region" description="Basic and acidic residues" evidence="1">
    <location>
        <begin position="60"/>
        <end position="72"/>
    </location>
</feature>
<evidence type="ECO:0000256" key="1">
    <source>
        <dbReference type="SAM" id="MobiDB-lite"/>
    </source>
</evidence>
<proteinExistence type="predicted"/>
<accession>A0A7I3ZVE7</accession>